<name>A0A8J4DWL8_9ACTN</name>
<dbReference type="AlphaFoldDB" id="A0A8J4DWL8"/>
<feature type="transmembrane region" description="Helical" evidence="1">
    <location>
        <begin position="81"/>
        <end position="102"/>
    </location>
</feature>
<comment type="caution">
    <text evidence="2">The sequence shown here is derived from an EMBL/GenBank/DDBJ whole genome shotgun (WGS) entry which is preliminary data.</text>
</comment>
<keyword evidence="3" id="KW-1185">Reference proteome</keyword>
<keyword evidence="1" id="KW-0812">Transmembrane</keyword>
<keyword evidence="1" id="KW-1133">Transmembrane helix</keyword>
<evidence type="ECO:0000313" key="2">
    <source>
        <dbReference type="EMBL" id="GIJ51237.1"/>
    </source>
</evidence>
<dbReference type="EMBL" id="BOPF01000045">
    <property type="protein sequence ID" value="GIJ51237.1"/>
    <property type="molecule type" value="Genomic_DNA"/>
</dbReference>
<evidence type="ECO:0000256" key="1">
    <source>
        <dbReference type="SAM" id="Phobius"/>
    </source>
</evidence>
<gene>
    <name evidence="2" type="ORF">Val02_81230</name>
</gene>
<feature type="transmembrane region" description="Helical" evidence="1">
    <location>
        <begin position="33"/>
        <end position="54"/>
    </location>
</feature>
<reference evidence="2" key="1">
    <citation type="submission" date="2021-01" db="EMBL/GenBank/DDBJ databases">
        <title>Whole genome shotgun sequence of Virgisporangium aliadipatigenens NBRC 105644.</title>
        <authorList>
            <person name="Komaki H."/>
            <person name="Tamura T."/>
        </authorList>
    </citation>
    <scope>NUCLEOTIDE SEQUENCE</scope>
    <source>
        <strain evidence="2">NBRC 105644</strain>
    </source>
</reference>
<proteinExistence type="predicted"/>
<dbReference type="Proteomes" id="UP000619260">
    <property type="component" value="Unassembled WGS sequence"/>
</dbReference>
<sequence length="145" mass="15389">MDDAPPRTFTDNLRRTFRRRPDMSHRAVPLDETLTGMALFAPMSVLGGALLAFFDQSPLALQSLVVMPAVMVHLDGVRHRWWAVGAGLTAAAAVAVPLHAAVDGWGHWGTLVAMLAGGVAGNLAHTAVTHVPPRSASRETPPGRT</sequence>
<dbReference type="RefSeq" id="WP_203904647.1">
    <property type="nucleotide sequence ID" value="NZ_BOPF01000045.1"/>
</dbReference>
<keyword evidence="1" id="KW-0472">Membrane</keyword>
<evidence type="ECO:0000313" key="3">
    <source>
        <dbReference type="Proteomes" id="UP000619260"/>
    </source>
</evidence>
<feature type="transmembrane region" description="Helical" evidence="1">
    <location>
        <begin position="108"/>
        <end position="128"/>
    </location>
</feature>
<protein>
    <submittedName>
        <fullName evidence="2">Uncharacterized protein</fullName>
    </submittedName>
</protein>
<accession>A0A8J4DWL8</accession>
<organism evidence="2 3">
    <name type="scientific">Virgisporangium aliadipatigenens</name>
    <dbReference type="NCBI Taxonomy" id="741659"/>
    <lineage>
        <taxon>Bacteria</taxon>
        <taxon>Bacillati</taxon>
        <taxon>Actinomycetota</taxon>
        <taxon>Actinomycetes</taxon>
        <taxon>Micromonosporales</taxon>
        <taxon>Micromonosporaceae</taxon>
        <taxon>Virgisporangium</taxon>
    </lineage>
</organism>